<dbReference type="InterPro" id="IPR041076">
    <property type="entry name" value="DUF5614"/>
</dbReference>
<feature type="domain" description="DUF1308" evidence="2">
    <location>
        <begin position="208"/>
        <end position="371"/>
    </location>
</feature>
<dbReference type="EMBL" id="LR899013">
    <property type="protein sequence ID" value="CAD7089801.1"/>
    <property type="molecule type" value="Genomic_DNA"/>
</dbReference>
<feature type="domain" description="DUF5614" evidence="3">
    <location>
        <begin position="6"/>
        <end position="194"/>
    </location>
</feature>
<dbReference type="Pfam" id="PF18474">
    <property type="entry name" value="DUF5614"/>
    <property type="match status" value="1"/>
</dbReference>
<comment type="similarity">
    <text evidence="1">Belongs to the UPF0415 family.</text>
</comment>
<evidence type="ECO:0000259" key="3">
    <source>
        <dbReference type="Pfam" id="PF18474"/>
    </source>
</evidence>
<gene>
    <name evidence="4" type="ORF">HERILL_LOCUS12328</name>
</gene>
<sequence length="383" mass="42952">MEIDAQDLIKLASEKLELGQNLKAKLSQFEAIEGVPKTIRKINQEIKFLQKVISNGTLKLSHVTCSNLTHFEFLVKVLEQQIDVLEVDAAVNSDERETPLRVDIICDGGRKWIKVNARNSKSIHDAALGRASFGARSIFDQAEEYVSVAEKNLCMFKPPEVVFQFCNDIDGELKQVLEEIGVTVCTSLTRTEKESESLNSELLNIDTLNLDITSMLAYVSALTNGSNCWDFNEPILNQQAEWEVQSPVKPILDKLFEGKRLICCKTALNSFQEIVSILGGPNEKSRAEQLVERMEIFDDVQDIPDDLMEINVGGKIKSRSLRIFAFGVAMKAVTVTSNEGFIRSAKMKGVKIPVYIIQARALTESKEKTARKVEDRCNHIVRV</sequence>
<dbReference type="PANTHER" id="PTHR13379">
    <property type="entry name" value="UNCHARACTERIZED DUF1308"/>
    <property type="match status" value="1"/>
</dbReference>
<proteinExistence type="inferred from homology"/>
<dbReference type="FunCoup" id="A0A7R8V0D7">
    <property type="interactions" value="52"/>
</dbReference>
<reference evidence="4 5" key="1">
    <citation type="submission" date="2020-11" db="EMBL/GenBank/DDBJ databases">
        <authorList>
            <person name="Wallbank WR R."/>
            <person name="Pardo Diaz C."/>
            <person name="Kozak K."/>
            <person name="Martin S."/>
            <person name="Jiggins C."/>
            <person name="Moest M."/>
            <person name="Warren A I."/>
            <person name="Generalovic N T."/>
            <person name="Byers J.R.P. K."/>
            <person name="Montejo-Kovacevich G."/>
            <person name="Yen C E."/>
        </authorList>
    </citation>
    <scope>NUCLEOTIDE SEQUENCE [LARGE SCALE GENOMIC DNA]</scope>
</reference>
<evidence type="ECO:0000259" key="2">
    <source>
        <dbReference type="Pfam" id="PF07000"/>
    </source>
</evidence>
<dbReference type="PANTHER" id="PTHR13379:SF0">
    <property type="entry name" value="UPF0415 PROTEIN C7ORF25"/>
    <property type="match status" value="1"/>
</dbReference>
<dbReference type="OrthoDB" id="441890at2759"/>
<dbReference type="InParanoid" id="A0A7R8V0D7"/>
<dbReference type="Proteomes" id="UP000594454">
    <property type="component" value="Chromosome 5"/>
</dbReference>
<evidence type="ECO:0000256" key="1">
    <source>
        <dbReference type="ARBA" id="ARBA00006588"/>
    </source>
</evidence>
<organism evidence="4 5">
    <name type="scientific">Hermetia illucens</name>
    <name type="common">Black soldier fly</name>
    <dbReference type="NCBI Taxonomy" id="343691"/>
    <lineage>
        <taxon>Eukaryota</taxon>
        <taxon>Metazoa</taxon>
        <taxon>Ecdysozoa</taxon>
        <taxon>Arthropoda</taxon>
        <taxon>Hexapoda</taxon>
        <taxon>Insecta</taxon>
        <taxon>Pterygota</taxon>
        <taxon>Neoptera</taxon>
        <taxon>Endopterygota</taxon>
        <taxon>Diptera</taxon>
        <taxon>Brachycera</taxon>
        <taxon>Stratiomyomorpha</taxon>
        <taxon>Stratiomyidae</taxon>
        <taxon>Hermetiinae</taxon>
        <taxon>Hermetia</taxon>
    </lineage>
</organism>
<accession>A0A7R8V0D7</accession>
<evidence type="ECO:0008006" key="6">
    <source>
        <dbReference type="Google" id="ProtNLM"/>
    </source>
</evidence>
<keyword evidence="5" id="KW-1185">Reference proteome</keyword>
<evidence type="ECO:0000313" key="5">
    <source>
        <dbReference type="Proteomes" id="UP000594454"/>
    </source>
</evidence>
<protein>
    <recommendedName>
        <fullName evidence="6">DUF1308 domain-containing protein</fullName>
    </recommendedName>
</protein>
<dbReference type="AlphaFoldDB" id="A0A7R8V0D7"/>
<dbReference type="Pfam" id="PF07000">
    <property type="entry name" value="DUF1308"/>
    <property type="match status" value="1"/>
</dbReference>
<evidence type="ECO:0000313" key="4">
    <source>
        <dbReference type="EMBL" id="CAD7089801.1"/>
    </source>
</evidence>
<dbReference type="InterPro" id="IPR010733">
    <property type="entry name" value="DUF1308"/>
</dbReference>
<dbReference type="OMA" id="HFCMFQR"/>
<name>A0A7R8V0D7_HERIL</name>